<dbReference type="EMBL" id="CP034073">
    <property type="protein sequence ID" value="AZG36424.1"/>
    <property type="molecule type" value="Genomic_DNA"/>
</dbReference>
<accession>A0A3N4EBB1</accession>
<proteinExistence type="predicted"/>
<evidence type="ECO:0000313" key="4">
    <source>
        <dbReference type="Proteomes" id="UP000278855"/>
    </source>
</evidence>
<reference evidence="2" key="3">
    <citation type="submission" date="2018-11" db="EMBL/GenBank/DDBJ databases">
        <authorList>
            <person name="Hwang Y.J."/>
            <person name="Hwang C.Y."/>
        </authorList>
    </citation>
    <scope>NUCLEOTIDE SEQUENCE</scope>
    <source>
        <strain evidence="2">R106</strain>
    </source>
</reference>
<dbReference type="OrthoDB" id="6401313at2"/>
<organism evidence="2 4">
    <name type="scientific">Shewanella psychromarinicola</name>
    <dbReference type="NCBI Taxonomy" id="2487742"/>
    <lineage>
        <taxon>Bacteria</taxon>
        <taxon>Pseudomonadati</taxon>
        <taxon>Pseudomonadota</taxon>
        <taxon>Gammaproteobacteria</taxon>
        <taxon>Alteromonadales</taxon>
        <taxon>Shewanellaceae</taxon>
        <taxon>Shewanella</taxon>
    </lineage>
</organism>
<dbReference type="Proteomes" id="UP000273778">
    <property type="component" value="Chromosome"/>
</dbReference>
<reference evidence="1 3" key="1">
    <citation type="submission" date="2018-11" db="EMBL/GenBank/DDBJ databases">
        <title>Shewanella sp. M2.</title>
        <authorList>
            <person name="Hwang Y.J."/>
            <person name="Hwang C.Y."/>
        </authorList>
    </citation>
    <scope>NUCLEOTIDE SEQUENCE [LARGE SCALE GENOMIC DNA]</scope>
    <source>
        <strain evidence="1 3">M2</strain>
    </source>
</reference>
<evidence type="ECO:0000313" key="1">
    <source>
        <dbReference type="EMBL" id="AZG36424.1"/>
    </source>
</evidence>
<dbReference type="AlphaFoldDB" id="A0A3N4EBB1"/>
<protein>
    <submittedName>
        <fullName evidence="2">Uncharacterized protein</fullName>
    </submittedName>
</protein>
<dbReference type="EMBL" id="RKKB01000001">
    <property type="protein sequence ID" value="RPA34268.1"/>
    <property type="molecule type" value="Genomic_DNA"/>
</dbReference>
<dbReference type="RefSeq" id="WP_124011538.1">
    <property type="nucleotide sequence ID" value="NZ_CP034073.1"/>
</dbReference>
<evidence type="ECO:0000313" key="2">
    <source>
        <dbReference type="EMBL" id="RPA34268.1"/>
    </source>
</evidence>
<dbReference type="KEGG" id="spsr:EGC80_17175"/>
<name>A0A3N4EBB1_9GAMM</name>
<reference evidence="4" key="2">
    <citation type="submission" date="2018-11" db="EMBL/GenBank/DDBJ databases">
        <title>Shewanella sp. R106.</title>
        <authorList>
            <person name="Hwang Y.J."/>
            <person name="Hwang C.Y."/>
        </authorList>
    </citation>
    <scope>NUCLEOTIDE SEQUENCE [LARGE SCALE GENOMIC DNA]</scope>
    <source>
        <strain evidence="4">R106</strain>
    </source>
</reference>
<sequence length="121" mass="13319">MSTLDPLSTLTTAFESWRTNRNSRQAPTPNTLREQAVGLLEHYSSSKITSALRISGGQLKQWRNSVNPQLSPHQFVHLPISTSSAQTTFNVVLQFAHGDTMSLSGVDDPQTLISLIRALKS</sequence>
<dbReference type="Proteomes" id="UP000278855">
    <property type="component" value="Unassembled WGS sequence"/>
</dbReference>
<gene>
    <name evidence="2" type="ORF">EGC77_00795</name>
    <name evidence="1" type="ORF">EGC80_17175</name>
</gene>
<keyword evidence="3" id="KW-1185">Reference proteome</keyword>
<evidence type="ECO:0000313" key="3">
    <source>
        <dbReference type="Proteomes" id="UP000273778"/>
    </source>
</evidence>